<keyword evidence="8" id="KW-1185">Reference proteome</keyword>
<reference evidence="7 8" key="1">
    <citation type="journal article" date="2015" name="Int. J. Syst. Evol. Microbiol.">
        <title>Revisiting Corynebacterium glyciniphilum (ex Kubota et al., 1972) sp. nov., nom. rev., isolated from putrefied banana.</title>
        <authorList>
            <person name="Al-Dilaimi A."/>
            <person name="Bednarz H."/>
            <person name="Lomker A."/>
            <person name="Niehaus K."/>
            <person name="Kalinowski J."/>
            <person name="Ruckert C."/>
        </authorList>
    </citation>
    <scope>NUCLEOTIDE SEQUENCE [LARGE SCALE GENOMIC DNA]</scope>
    <source>
        <strain evidence="7">AJ 3170</strain>
    </source>
</reference>
<keyword evidence="1 5" id="KW-1003">Cell membrane</keyword>
<keyword evidence="3 5" id="KW-1133">Transmembrane helix</keyword>
<dbReference type="InterPro" id="IPR005372">
    <property type="entry name" value="UPF0182"/>
</dbReference>
<dbReference type="Pfam" id="PF03699">
    <property type="entry name" value="UPF0182"/>
    <property type="match status" value="1"/>
</dbReference>
<feature type="transmembrane region" description="Helical" evidence="5">
    <location>
        <begin position="222"/>
        <end position="240"/>
    </location>
</feature>
<dbReference type="PANTHER" id="PTHR39344:SF1">
    <property type="entry name" value="UPF0182 PROTEIN SLL1060"/>
    <property type="match status" value="1"/>
</dbReference>
<dbReference type="AlphaFoldDB" id="X5DJX3"/>
<feature type="transmembrane region" description="Helical" evidence="5">
    <location>
        <begin position="15"/>
        <end position="38"/>
    </location>
</feature>
<sequence length="1025" mass="112327">MSIPEIPKPGRRTKILGTVAVVIALLFFLVPVLVSNYTELQWFRSIDFQAIFLSVLVTRVILFIVFGLVAAAIVWGACFAAFRAAPKESDFPDVSEIGLGGDDSPLTANRAEIRKAIRPFLVIVPLIAGVITGMIAQGNWRTVRLFLSGGDFGVQDPQFQMDLGFYAFTLPLLTFVLGTVSVLVIVAFLVNLLAHYLLGTISTGNPRAGEKARIGAPARRQLVIIAGIWMLLKAVDYWFQRYALLNNQHDTFTGGSYTDINAILPAKILLLVVSLFVAAMFFSSILLKDLRVPALAVGLMIVANLAIGVGWPAVMEQFSVNPNRAEKEREYIARNIESTRQAYGIETAQDSAREGYENPDGQVTYERNWGGQTSGDASERRSIADDDATLSNIRLLDPDVLSPTFTQQQQLRNFYGFPDELSVDRYEVDGDMRDFVVAAREIDPNALSGNQTDWINQHTVYTHGNGFIAAPANTVDEVAQDAASARGGYPIYTVADLQNMENDRQTGELDLEMEQPRIYFGPVIAGADAANADYAIVGDDGSGTPREYDTDNSEYTYTGEGGVDVSNIFHRALYAAKFQEMNILLSDVIGDDSKILYDRDPRERVHKVAPWLTTDSKTYPVVIDGRIKWVVDGYTTLENLPYSERTQLDSATEDALTEDPASQQRAVTNDVSYIRNSVKAVVDGYDGTVDLFEFDEEDPVLKAWEGVFPNVVKPKEEISDELMEHLRYPEDLFKVQRELIAKYHVDDPGTFFTNDAFWSVPGDPTAPEGGQELNQPPYHVVATDPETNRPSFQLITPFRGLRREFLAAHMTVSSDPETYGRIFVRQLPTNTQTQGPKQAQDTMMSSDEIARERTLLEGTNTLTNGNLLTLPVGDGQILYVEPVYSQRADQESAFPKLLRVLVSYNGSVGYAPTVGEALEQVGIDPDAVTEIAESGGDAADENAAAAGEDGSDSDSDSDSTSTSTPSSSAAETPGTGSGGGNEPSEDQLSAIRDAMDRVNDARENGTFEEFGRALDDLDAAVEDAQ</sequence>
<dbReference type="HAMAP" id="MF_01600">
    <property type="entry name" value="UPF0182"/>
    <property type="match status" value="1"/>
</dbReference>
<feature type="region of interest" description="Disordered" evidence="6">
    <location>
        <begin position="352"/>
        <end position="382"/>
    </location>
</feature>
<evidence type="ECO:0000256" key="4">
    <source>
        <dbReference type="ARBA" id="ARBA00023136"/>
    </source>
</evidence>
<dbReference type="OrthoDB" id="9763654at2"/>
<feature type="transmembrane region" description="Helical" evidence="5">
    <location>
        <begin position="172"/>
        <end position="201"/>
    </location>
</feature>
<dbReference type="KEGG" id="cgy:CGLY_04750"/>
<evidence type="ECO:0000256" key="6">
    <source>
        <dbReference type="SAM" id="MobiDB-lite"/>
    </source>
</evidence>
<dbReference type="GO" id="GO:0005886">
    <property type="term" value="C:plasma membrane"/>
    <property type="evidence" value="ECO:0007669"/>
    <property type="project" value="UniProtKB-SubCell"/>
</dbReference>
<evidence type="ECO:0000313" key="8">
    <source>
        <dbReference type="Proteomes" id="UP000023703"/>
    </source>
</evidence>
<evidence type="ECO:0000256" key="3">
    <source>
        <dbReference type="ARBA" id="ARBA00022989"/>
    </source>
</evidence>
<accession>X5DJX3</accession>
<evidence type="ECO:0000256" key="5">
    <source>
        <dbReference type="HAMAP-Rule" id="MF_01600"/>
    </source>
</evidence>
<evidence type="ECO:0000256" key="1">
    <source>
        <dbReference type="ARBA" id="ARBA00022475"/>
    </source>
</evidence>
<dbReference type="NCBIfam" id="NF000825">
    <property type="entry name" value="PRK00068.1"/>
    <property type="match status" value="1"/>
</dbReference>
<dbReference type="eggNOG" id="COG1615">
    <property type="taxonomic scope" value="Bacteria"/>
</dbReference>
<dbReference type="HOGENOM" id="CLU_007733_1_0_11"/>
<keyword evidence="4 5" id="KW-0472">Membrane</keyword>
<protein>
    <recommendedName>
        <fullName evidence="5">UPF0182 protein CGLY_04750</fullName>
    </recommendedName>
</protein>
<dbReference type="GO" id="GO:0005576">
    <property type="term" value="C:extracellular region"/>
    <property type="evidence" value="ECO:0007669"/>
    <property type="project" value="TreeGrafter"/>
</dbReference>
<proteinExistence type="inferred from homology"/>
<dbReference type="STRING" id="1404245.CGLY_04750"/>
<evidence type="ECO:0000313" key="7">
    <source>
        <dbReference type="EMBL" id="AHW63398.1"/>
    </source>
</evidence>
<feature type="transmembrane region" description="Helical" evidence="5">
    <location>
        <begin position="50"/>
        <end position="82"/>
    </location>
</feature>
<feature type="transmembrane region" description="Helical" evidence="5">
    <location>
        <begin position="260"/>
        <end position="282"/>
    </location>
</feature>
<gene>
    <name evidence="7" type="ORF">CGLY_04750</name>
</gene>
<feature type="compositionally biased region" description="Basic and acidic residues" evidence="6">
    <location>
        <begin position="993"/>
        <end position="1006"/>
    </location>
</feature>
<dbReference type="RefSeq" id="WP_038546775.1">
    <property type="nucleotide sequence ID" value="NZ_CP006842.1"/>
</dbReference>
<dbReference type="PANTHER" id="PTHR39344">
    <property type="entry name" value="UPF0182 PROTEIN SLL1060"/>
    <property type="match status" value="1"/>
</dbReference>
<dbReference type="EMBL" id="CP006842">
    <property type="protein sequence ID" value="AHW63398.1"/>
    <property type="molecule type" value="Genomic_DNA"/>
</dbReference>
<feature type="compositionally biased region" description="Low complexity" evidence="6">
    <location>
        <begin position="958"/>
        <end position="972"/>
    </location>
</feature>
<feature type="transmembrane region" description="Helical" evidence="5">
    <location>
        <begin position="120"/>
        <end position="140"/>
    </location>
</feature>
<keyword evidence="2 5" id="KW-0812">Transmembrane</keyword>
<feature type="transmembrane region" description="Helical" evidence="5">
    <location>
        <begin position="294"/>
        <end position="314"/>
    </location>
</feature>
<feature type="region of interest" description="Disordered" evidence="6">
    <location>
        <begin position="940"/>
        <end position="1006"/>
    </location>
</feature>
<organism evidence="7 8">
    <name type="scientific">Corynebacterium glyciniphilum AJ 3170</name>
    <dbReference type="NCBI Taxonomy" id="1404245"/>
    <lineage>
        <taxon>Bacteria</taxon>
        <taxon>Bacillati</taxon>
        <taxon>Actinomycetota</taxon>
        <taxon>Actinomycetes</taxon>
        <taxon>Mycobacteriales</taxon>
        <taxon>Corynebacteriaceae</taxon>
        <taxon>Corynebacterium</taxon>
    </lineage>
</organism>
<dbReference type="Proteomes" id="UP000023703">
    <property type="component" value="Chromosome"/>
</dbReference>
<evidence type="ECO:0000256" key="2">
    <source>
        <dbReference type="ARBA" id="ARBA00022692"/>
    </source>
</evidence>
<name>X5DJX3_9CORY</name>
<comment type="similarity">
    <text evidence="5">Belongs to the UPF0182 family.</text>
</comment>
<comment type="subcellular location">
    <subcellularLocation>
        <location evidence="5">Cell membrane</location>
        <topology evidence="5">Multi-pass membrane protein</topology>
    </subcellularLocation>
</comment>